<keyword evidence="2" id="KW-0378">Hydrolase</keyword>
<evidence type="ECO:0000313" key="5">
    <source>
        <dbReference type="Proteomes" id="UP000460412"/>
    </source>
</evidence>
<keyword evidence="5" id="KW-1185">Reference proteome</keyword>
<comment type="caution">
    <text evidence="4">The sequence shown here is derived from an EMBL/GenBank/DDBJ whole genome shotgun (WGS) entry which is preliminary data.</text>
</comment>
<sequence>MVLAVGELARELRCFHVTRYRIISQKLSNLKKPKKIIFLSDLHNYCYGKENEPLFRAVVREKPDLILVGGDMLLRKDHSSYEHTVKFLSRLPAVCPVYYANGNHEQKMKERPRKYKRSFWDYKRQLEKAGIRFLENESVTLLWDENRIRITGLEIPLLGYERWTRNRISKADIEARIGEAGEAYEILMAHHPAHIPAYHDWGADLILSGHYHGGVMRIPFIGGVVAPDFTLFPNYSGGCYEIGDGTAVVSKGLGVHSVPIRLFNPAEIVVMEF</sequence>
<dbReference type="InterPro" id="IPR004843">
    <property type="entry name" value="Calcineurin-like_PHP"/>
</dbReference>
<proteinExistence type="predicted"/>
<dbReference type="PANTHER" id="PTHR31302">
    <property type="entry name" value="TRANSMEMBRANE PROTEIN WITH METALLOPHOSPHOESTERASE DOMAIN-RELATED"/>
    <property type="match status" value="1"/>
</dbReference>
<dbReference type="SUPFAM" id="SSF56300">
    <property type="entry name" value="Metallo-dependent phosphatases"/>
    <property type="match status" value="1"/>
</dbReference>
<evidence type="ECO:0000256" key="2">
    <source>
        <dbReference type="ARBA" id="ARBA00022801"/>
    </source>
</evidence>
<reference evidence="4 5" key="1">
    <citation type="submission" date="2019-12" db="EMBL/GenBank/DDBJ databases">
        <title>Sporaefaciens musculi gen. nov., sp. nov., a novel bacterium isolated from the caecum of an obese mouse.</title>
        <authorList>
            <person name="Rasmussen T.S."/>
            <person name="Streidl T."/>
            <person name="Hitch T.C.A."/>
            <person name="Wortmann E."/>
            <person name="Deptula P."/>
            <person name="Hansen M."/>
            <person name="Nielsen D.S."/>
            <person name="Clavel T."/>
            <person name="Vogensen F.K."/>
        </authorList>
    </citation>
    <scope>NUCLEOTIDE SEQUENCE [LARGE SCALE GENOMIC DNA]</scope>
    <source>
        <strain evidence="4 5">WCA-9-b2</strain>
    </source>
</reference>
<gene>
    <name evidence="4" type="ORF">GN277_13325</name>
</gene>
<dbReference type="GO" id="GO:0008758">
    <property type="term" value="F:UDP-2,3-diacylglucosamine hydrolase activity"/>
    <property type="evidence" value="ECO:0007669"/>
    <property type="project" value="TreeGrafter"/>
</dbReference>
<dbReference type="InterPro" id="IPR051158">
    <property type="entry name" value="Metallophosphoesterase_sf"/>
</dbReference>
<accession>A0A7X3MH56</accession>
<dbReference type="Proteomes" id="UP000460412">
    <property type="component" value="Unassembled WGS sequence"/>
</dbReference>
<keyword evidence="1" id="KW-0479">Metal-binding</keyword>
<name>A0A7X3MH56_9FIRM</name>
<evidence type="ECO:0000256" key="1">
    <source>
        <dbReference type="ARBA" id="ARBA00022723"/>
    </source>
</evidence>
<dbReference type="Pfam" id="PF00149">
    <property type="entry name" value="Metallophos"/>
    <property type="match status" value="1"/>
</dbReference>
<evidence type="ECO:0000259" key="3">
    <source>
        <dbReference type="Pfam" id="PF00149"/>
    </source>
</evidence>
<dbReference type="InterPro" id="IPR029052">
    <property type="entry name" value="Metallo-depent_PP-like"/>
</dbReference>
<dbReference type="AlphaFoldDB" id="A0A7X3MH56"/>
<protein>
    <submittedName>
        <fullName evidence="4">Metallophosphoesterase</fullName>
    </submittedName>
</protein>
<dbReference type="Gene3D" id="3.60.21.10">
    <property type="match status" value="1"/>
</dbReference>
<organism evidence="4 5">
    <name type="scientific">Sporofaciens musculi</name>
    <dbReference type="NCBI Taxonomy" id="2681861"/>
    <lineage>
        <taxon>Bacteria</taxon>
        <taxon>Bacillati</taxon>
        <taxon>Bacillota</taxon>
        <taxon>Clostridia</taxon>
        <taxon>Lachnospirales</taxon>
        <taxon>Lachnospiraceae</taxon>
        <taxon>Sporofaciens</taxon>
    </lineage>
</organism>
<dbReference type="GO" id="GO:0016020">
    <property type="term" value="C:membrane"/>
    <property type="evidence" value="ECO:0007669"/>
    <property type="project" value="GOC"/>
</dbReference>
<dbReference type="EMBL" id="WUQX01000001">
    <property type="protein sequence ID" value="MXP76338.1"/>
    <property type="molecule type" value="Genomic_DNA"/>
</dbReference>
<dbReference type="PANTHER" id="PTHR31302:SF31">
    <property type="entry name" value="PHOSPHODIESTERASE YAEI"/>
    <property type="match status" value="1"/>
</dbReference>
<feature type="domain" description="Calcineurin-like phosphoesterase" evidence="3">
    <location>
        <begin position="35"/>
        <end position="213"/>
    </location>
</feature>
<dbReference type="GO" id="GO:0009245">
    <property type="term" value="P:lipid A biosynthetic process"/>
    <property type="evidence" value="ECO:0007669"/>
    <property type="project" value="TreeGrafter"/>
</dbReference>
<evidence type="ECO:0000313" key="4">
    <source>
        <dbReference type="EMBL" id="MXP76338.1"/>
    </source>
</evidence>
<dbReference type="GO" id="GO:0046872">
    <property type="term" value="F:metal ion binding"/>
    <property type="evidence" value="ECO:0007669"/>
    <property type="project" value="UniProtKB-KW"/>
</dbReference>